<sequence>MDKFYPVGAAAAKLDEITTKVKEALKARGALNIQHLANAELGDVVVRESASATKSWVMCTPEIEDGTVDEVVFRLQGVLMRNDLVPKGIQHCPDRKFKNITQYVQICGVQSDTFEESMAKVSLIHKKFAQHLSIAQFTPHVEAQGAVGTLFAASNRLFTSKRDAPTEQDNEFEYGLDPVGIIGRRKTEDLIHAPANIVKYFRLQTSGDEKKYKYIETVPGIFSTGDIVELQISFVAIMSAYKKIKVTNRLQAITLLSDEFTKEAADIRASAISKPQSVAFRRKVGYFYEDEEEARAFKRLATEDE</sequence>
<proteinExistence type="predicted"/>
<dbReference type="Proteomes" id="UP001218188">
    <property type="component" value="Unassembled WGS sequence"/>
</dbReference>
<protein>
    <submittedName>
        <fullName evidence="1">Uncharacterized protein</fullName>
    </submittedName>
</protein>
<accession>A0AAD6TA41</accession>
<comment type="caution">
    <text evidence="1">The sequence shown here is derived from an EMBL/GenBank/DDBJ whole genome shotgun (WGS) entry which is preliminary data.</text>
</comment>
<evidence type="ECO:0000313" key="2">
    <source>
        <dbReference type="Proteomes" id="UP001218188"/>
    </source>
</evidence>
<dbReference type="EMBL" id="JARJCM010000016">
    <property type="protein sequence ID" value="KAJ7041666.1"/>
    <property type="molecule type" value="Genomic_DNA"/>
</dbReference>
<reference evidence="1" key="1">
    <citation type="submission" date="2023-03" db="EMBL/GenBank/DDBJ databases">
        <title>Massive genome expansion in bonnet fungi (Mycena s.s.) driven by repeated elements and novel gene families across ecological guilds.</title>
        <authorList>
            <consortium name="Lawrence Berkeley National Laboratory"/>
            <person name="Harder C.B."/>
            <person name="Miyauchi S."/>
            <person name="Viragh M."/>
            <person name="Kuo A."/>
            <person name="Thoen E."/>
            <person name="Andreopoulos B."/>
            <person name="Lu D."/>
            <person name="Skrede I."/>
            <person name="Drula E."/>
            <person name="Henrissat B."/>
            <person name="Morin E."/>
            <person name="Kohler A."/>
            <person name="Barry K."/>
            <person name="LaButti K."/>
            <person name="Morin E."/>
            <person name="Salamov A."/>
            <person name="Lipzen A."/>
            <person name="Mereny Z."/>
            <person name="Hegedus B."/>
            <person name="Baldrian P."/>
            <person name="Stursova M."/>
            <person name="Weitz H."/>
            <person name="Taylor A."/>
            <person name="Grigoriev I.V."/>
            <person name="Nagy L.G."/>
            <person name="Martin F."/>
            <person name="Kauserud H."/>
        </authorList>
    </citation>
    <scope>NUCLEOTIDE SEQUENCE</scope>
    <source>
        <strain evidence="1">CBHHK200</strain>
    </source>
</reference>
<gene>
    <name evidence="1" type="ORF">C8F04DRAFT_1252983</name>
</gene>
<evidence type="ECO:0000313" key="1">
    <source>
        <dbReference type="EMBL" id="KAJ7041666.1"/>
    </source>
</evidence>
<dbReference type="AlphaFoldDB" id="A0AAD6TA41"/>
<name>A0AAD6TA41_9AGAR</name>
<organism evidence="1 2">
    <name type="scientific">Mycena alexandri</name>
    <dbReference type="NCBI Taxonomy" id="1745969"/>
    <lineage>
        <taxon>Eukaryota</taxon>
        <taxon>Fungi</taxon>
        <taxon>Dikarya</taxon>
        <taxon>Basidiomycota</taxon>
        <taxon>Agaricomycotina</taxon>
        <taxon>Agaricomycetes</taxon>
        <taxon>Agaricomycetidae</taxon>
        <taxon>Agaricales</taxon>
        <taxon>Marasmiineae</taxon>
        <taxon>Mycenaceae</taxon>
        <taxon>Mycena</taxon>
    </lineage>
</organism>
<keyword evidence="2" id="KW-1185">Reference proteome</keyword>